<sequence>MKFKLHYFLSILVLLIGFGGLFGYDLYIKPYVLSQKVVKVKVASGGFLPKNYELSTNDVYLEAVQTKDVPINAIHSIKDVENKILNVNLTDGVILTESLVDVDDLEPGPNEGIYPIPKEAIYAINGSLRSRDKVDIYLVKDRTKEQKSASSDAIEVPIVDSAFLTGVTVNYVRTEDNNDVKDTENGNITNRTTSTGKVSVPELKIPNEDAKQLKQYLEQGDKLWIVRVE</sequence>
<organism evidence="1 2">
    <name type="scientific">Paenibacillus odorifer</name>
    <dbReference type="NCBI Taxonomy" id="189426"/>
    <lineage>
        <taxon>Bacteria</taxon>
        <taxon>Bacillati</taxon>
        <taxon>Bacillota</taxon>
        <taxon>Bacilli</taxon>
        <taxon>Bacillales</taxon>
        <taxon>Paenibacillaceae</taxon>
        <taxon>Paenibacillus</taxon>
    </lineage>
</organism>
<gene>
    <name evidence="1" type="ORF">BJP51_31355</name>
</gene>
<evidence type="ECO:0000313" key="1">
    <source>
        <dbReference type="EMBL" id="OMD22742.1"/>
    </source>
</evidence>
<dbReference type="Proteomes" id="UP000187465">
    <property type="component" value="Unassembled WGS sequence"/>
</dbReference>
<accession>A0A1R0WWA1</accession>
<reference evidence="1 2" key="1">
    <citation type="submission" date="2016-10" db="EMBL/GenBank/DDBJ databases">
        <title>Paenibacillus species isolates.</title>
        <authorList>
            <person name="Beno S.M."/>
        </authorList>
    </citation>
    <scope>NUCLEOTIDE SEQUENCE [LARGE SCALE GENOMIC DNA]</scope>
    <source>
        <strain evidence="1 2">FSL H7-0604</strain>
    </source>
</reference>
<dbReference type="EMBL" id="MKQP01000064">
    <property type="protein sequence ID" value="OMD22742.1"/>
    <property type="molecule type" value="Genomic_DNA"/>
</dbReference>
<name>A0A1R0WWA1_9BACL</name>
<comment type="caution">
    <text evidence="1">The sequence shown here is derived from an EMBL/GenBank/DDBJ whole genome shotgun (WGS) entry which is preliminary data.</text>
</comment>
<dbReference type="AlphaFoldDB" id="A0A1R0WWA1"/>
<protein>
    <recommendedName>
        <fullName evidence="3">SAF domain-containing protein</fullName>
    </recommendedName>
</protein>
<dbReference type="RefSeq" id="WP_076179772.1">
    <property type="nucleotide sequence ID" value="NZ_MKQP01000064.1"/>
</dbReference>
<evidence type="ECO:0000313" key="2">
    <source>
        <dbReference type="Proteomes" id="UP000187465"/>
    </source>
</evidence>
<evidence type="ECO:0008006" key="3">
    <source>
        <dbReference type="Google" id="ProtNLM"/>
    </source>
</evidence>
<proteinExistence type="predicted"/>